<accession>A0ABN9YCI3</accession>
<organism evidence="2 3">
    <name type="scientific">Prorocentrum cordatum</name>
    <dbReference type="NCBI Taxonomy" id="2364126"/>
    <lineage>
        <taxon>Eukaryota</taxon>
        <taxon>Sar</taxon>
        <taxon>Alveolata</taxon>
        <taxon>Dinophyceae</taxon>
        <taxon>Prorocentrales</taxon>
        <taxon>Prorocentraceae</taxon>
        <taxon>Prorocentrum</taxon>
    </lineage>
</organism>
<evidence type="ECO:0000313" key="3">
    <source>
        <dbReference type="Proteomes" id="UP001189429"/>
    </source>
</evidence>
<reference evidence="2" key="1">
    <citation type="submission" date="2023-10" db="EMBL/GenBank/DDBJ databases">
        <authorList>
            <person name="Chen Y."/>
            <person name="Shah S."/>
            <person name="Dougan E. K."/>
            <person name="Thang M."/>
            <person name="Chan C."/>
        </authorList>
    </citation>
    <scope>NUCLEOTIDE SEQUENCE [LARGE SCALE GENOMIC DNA]</scope>
</reference>
<evidence type="ECO:0000256" key="1">
    <source>
        <dbReference type="SAM" id="MobiDB-lite"/>
    </source>
</evidence>
<protein>
    <submittedName>
        <fullName evidence="2">Uncharacterized protein</fullName>
    </submittedName>
</protein>
<comment type="caution">
    <text evidence="2">The sequence shown here is derived from an EMBL/GenBank/DDBJ whole genome shotgun (WGS) entry which is preliminary data.</text>
</comment>
<sequence length="291" mass="31319">MLKRALARKLFEAKARVKKAEPAADISAKENQDKNQGLTKEEALLLDLVEIKALTKQGCVEQLSDLDRDGDKYELSEMISECDPEAEAVANSDFEGCFEHVNDETTASSTGGQSSQQGFKNKQKKQTNKNGSKKNDRMPSKHGVEGPPTPGLLCSLGGTSEKEQEKMEGALGSERTEGKGCVGTDVKVGVDEMVDSFEDLAQCTILDCALALEDDERKVGELPEAPAFTTSTSNAVERESLLAQQTEQAQVLPKMGVIDSATITPMVDHIDSLKKAAIGVVEKAAEEGVEQ</sequence>
<feature type="compositionally biased region" description="Basic and acidic residues" evidence="1">
    <location>
        <begin position="160"/>
        <end position="178"/>
    </location>
</feature>
<name>A0ABN9YCI3_9DINO</name>
<feature type="compositionally biased region" description="Low complexity" evidence="1">
    <location>
        <begin position="105"/>
        <end position="120"/>
    </location>
</feature>
<evidence type="ECO:0000313" key="2">
    <source>
        <dbReference type="EMBL" id="CAK0910482.1"/>
    </source>
</evidence>
<dbReference type="EMBL" id="CAUYUJ010022404">
    <property type="protein sequence ID" value="CAK0910482.1"/>
    <property type="molecule type" value="Genomic_DNA"/>
</dbReference>
<proteinExistence type="predicted"/>
<feature type="region of interest" description="Disordered" evidence="1">
    <location>
        <begin position="104"/>
        <end position="178"/>
    </location>
</feature>
<keyword evidence="3" id="KW-1185">Reference proteome</keyword>
<dbReference type="Proteomes" id="UP001189429">
    <property type="component" value="Unassembled WGS sequence"/>
</dbReference>
<gene>
    <name evidence="2" type="ORF">PCOR1329_LOCUS84654</name>
</gene>
<feature type="compositionally biased region" description="Basic and acidic residues" evidence="1">
    <location>
        <begin position="133"/>
        <end position="144"/>
    </location>
</feature>